<accession>A0A8H2K4U6</accession>
<dbReference type="EMBL" id="VFBM01000003">
    <property type="protein sequence ID" value="TNX93136.1"/>
    <property type="molecule type" value="Genomic_DNA"/>
</dbReference>
<evidence type="ECO:0000313" key="1">
    <source>
        <dbReference type="EMBL" id="TNX93136.1"/>
    </source>
</evidence>
<proteinExistence type="predicted"/>
<reference evidence="1 2" key="1">
    <citation type="submission" date="2019-06" db="EMBL/GenBank/DDBJ databases">
        <title>Genome of Acinetobacter radioresistens APH1, a phenol degrading strain.</title>
        <authorList>
            <person name="Liu Y."/>
        </authorList>
    </citation>
    <scope>NUCLEOTIDE SEQUENCE [LARGE SCALE GENOMIC DNA]</scope>
    <source>
        <strain evidence="1 2">APH1</strain>
    </source>
</reference>
<dbReference type="Proteomes" id="UP000314285">
    <property type="component" value="Unassembled WGS sequence"/>
</dbReference>
<name>A0A8H2K4U6_ACIRA</name>
<organism evidence="1 2">
    <name type="scientific">Acinetobacter radioresistens</name>
    <dbReference type="NCBI Taxonomy" id="40216"/>
    <lineage>
        <taxon>Bacteria</taxon>
        <taxon>Pseudomonadati</taxon>
        <taxon>Pseudomonadota</taxon>
        <taxon>Gammaproteobacteria</taxon>
        <taxon>Moraxellales</taxon>
        <taxon>Moraxellaceae</taxon>
        <taxon>Acinetobacter</taxon>
    </lineage>
</organism>
<dbReference type="AlphaFoldDB" id="A0A8H2K4U6"/>
<protein>
    <submittedName>
        <fullName evidence="1">Uncharacterized protein</fullName>
    </submittedName>
</protein>
<gene>
    <name evidence="1" type="ORF">FHY67_04580</name>
</gene>
<comment type="caution">
    <text evidence="1">The sequence shown here is derived from an EMBL/GenBank/DDBJ whole genome shotgun (WGS) entry which is preliminary data.</text>
</comment>
<sequence length="29" mass="3048">MVDNNNSLSISGAFTRKESSAGIGGDFSW</sequence>
<dbReference type="RefSeq" id="WP_125825065.1">
    <property type="nucleotide sequence ID" value="NZ_CP027365.1"/>
</dbReference>
<evidence type="ECO:0000313" key="2">
    <source>
        <dbReference type="Proteomes" id="UP000314285"/>
    </source>
</evidence>